<dbReference type="KEGG" id="mpp:MICPUCDRAFT_52696"/>
<feature type="region of interest" description="Disordered" evidence="1">
    <location>
        <begin position="175"/>
        <end position="198"/>
    </location>
</feature>
<keyword evidence="2" id="KW-0472">Membrane</keyword>
<dbReference type="GeneID" id="9688504"/>
<gene>
    <name evidence="3" type="ORF">MICPUCDRAFT_52696</name>
</gene>
<evidence type="ECO:0000313" key="4">
    <source>
        <dbReference type="Proteomes" id="UP000001876"/>
    </source>
</evidence>
<sequence>MTTVTSGFAWKTSEWALTPDTFDVTHDDAVVTCGPAVPARGGYRADAVDDRSTPTDSDDGSLGSRSGCASVSGDSASGRQGKAAKSKRPASSPRPPRLCDAEGCQARVLNRTQGEIVLCPLHRRDTSGVVVAASASPVRWCCFCKKVHELHMFANSIIGESRKLSTCERGVRRGPSFKGRVKSKSQSPPASASAMSGPGGVAKAIVKKAASNIRAAKKSSSVKSCLSLSAEEHLSVNEGRWVPSTSGVKMEFSVDAHPINAAKMPVWSFVQNTMKSTFGNESVADVVTDDGEAFGGSEPQHSGDRSFDSLSVNDARSTRSLLGFDNDAVPSWFSGGAAATEGRSINHDDFDNLLANVTCDMLPGSTRLVMSVDAPIRDLGGFAREAPSAADVATSLPRDGVIGSSIVTVSAQCAGQIGVGWKENDDQYEVPGGDTITMDTSTLTPLSRGTKPMTLIPRRVKVSPIVRLGEPLYVEGLHGNDRVHVFGQGLAPLSIVVPQNCGEGRLRIDIPVDEVDCGAGFVSVQVLKPGRSASGSEFIRVLIVDDDDVADELDALQRGTGASSDAFESILEPIECFYDSSSFELFLADFGWLLGARHRRQLYTPSARATTRNIASLLTSMVHASHIPAISALLRDVLDEIDDQEEHEKAVKRETKRAAERCRDNAPVFSDDEPLPMDARTGVYVHITSSKIVWTVVPLFAARCFQNRSGWDVTPGTVFAAQFPSLVIATMFLAAEYSPSWYDAMTRWSRETRVFVGRLQVFMLMLGNCLIGASGGELGCAELHKYYLFTILHAVNVTVLSVTHAENAPMSAIRVDIAALVFLHHALVYAIHWASYGGRFVDLPLPAGSHVYFALSTLCVYACATFARAYYRRHLRSVRMIRLGSKSKKIE</sequence>
<evidence type="ECO:0000313" key="3">
    <source>
        <dbReference type="EMBL" id="EEH53003.1"/>
    </source>
</evidence>
<feature type="transmembrane region" description="Helical" evidence="2">
    <location>
        <begin position="851"/>
        <end position="871"/>
    </location>
</feature>
<feature type="transmembrane region" description="Helical" evidence="2">
    <location>
        <begin position="755"/>
        <end position="774"/>
    </location>
</feature>
<dbReference type="Proteomes" id="UP000001876">
    <property type="component" value="Unassembled WGS sequence"/>
</dbReference>
<protein>
    <submittedName>
        <fullName evidence="3">Predicted protein</fullName>
    </submittedName>
</protein>
<feature type="compositionally biased region" description="Low complexity" evidence="1">
    <location>
        <begin position="184"/>
        <end position="198"/>
    </location>
</feature>
<feature type="region of interest" description="Disordered" evidence="1">
    <location>
        <begin position="36"/>
        <end position="98"/>
    </location>
</feature>
<name>C1N4V8_MICPC</name>
<feature type="transmembrane region" description="Helical" evidence="2">
    <location>
        <begin position="817"/>
        <end position="836"/>
    </location>
</feature>
<feature type="transmembrane region" description="Helical" evidence="2">
    <location>
        <begin position="786"/>
        <end position="805"/>
    </location>
</feature>
<proteinExistence type="predicted"/>
<feature type="transmembrane region" description="Helical" evidence="2">
    <location>
        <begin position="713"/>
        <end position="734"/>
    </location>
</feature>
<reference evidence="3 4" key="1">
    <citation type="journal article" date="2009" name="Science">
        <title>Green evolution and dynamic adaptations revealed by genomes of the marine picoeukaryotes Micromonas.</title>
        <authorList>
            <person name="Worden A.Z."/>
            <person name="Lee J.H."/>
            <person name="Mock T."/>
            <person name="Rouze P."/>
            <person name="Simmons M.P."/>
            <person name="Aerts A.L."/>
            <person name="Allen A.E."/>
            <person name="Cuvelier M.L."/>
            <person name="Derelle E."/>
            <person name="Everett M.V."/>
            <person name="Foulon E."/>
            <person name="Grimwood J."/>
            <person name="Gundlach H."/>
            <person name="Henrissat B."/>
            <person name="Napoli C."/>
            <person name="McDonald S.M."/>
            <person name="Parker M.S."/>
            <person name="Rombauts S."/>
            <person name="Salamov A."/>
            <person name="Von Dassow P."/>
            <person name="Badger J.H."/>
            <person name="Coutinho P.M."/>
            <person name="Demir E."/>
            <person name="Dubchak I."/>
            <person name="Gentemann C."/>
            <person name="Eikrem W."/>
            <person name="Gready J.E."/>
            <person name="John U."/>
            <person name="Lanier W."/>
            <person name="Lindquist E.A."/>
            <person name="Lucas S."/>
            <person name="Mayer K.F."/>
            <person name="Moreau H."/>
            <person name="Not F."/>
            <person name="Otillar R."/>
            <person name="Panaud O."/>
            <person name="Pangilinan J."/>
            <person name="Paulsen I."/>
            <person name="Piegu B."/>
            <person name="Poliakov A."/>
            <person name="Robbens S."/>
            <person name="Schmutz J."/>
            <person name="Toulza E."/>
            <person name="Wyss T."/>
            <person name="Zelensky A."/>
            <person name="Zhou K."/>
            <person name="Armbrust E.V."/>
            <person name="Bhattacharya D."/>
            <person name="Goodenough U.W."/>
            <person name="Van de Peer Y."/>
            <person name="Grigoriev I.V."/>
        </authorList>
    </citation>
    <scope>NUCLEOTIDE SEQUENCE [LARGE SCALE GENOMIC DNA]</scope>
    <source>
        <strain evidence="3 4">CCMP1545</strain>
    </source>
</reference>
<evidence type="ECO:0000256" key="2">
    <source>
        <dbReference type="SAM" id="Phobius"/>
    </source>
</evidence>
<keyword evidence="2" id="KW-1133">Transmembrane helix</keyword>
<keyword evidence="2" id="KW-0812">Transmembrane</keyword>
<keyword evidence="4" id="KW-1185">Reference proteome</keyword>
<dbReference type="AlphaFoldDB" id="C1N4V8"/>
<feature type="region of interest" description="Disordered" evidence="1">
    <location>
        <begin position="290"/>
        <end position="309"/>
    </location>
</feature>
<dbReference type="EMBL" id="GG663747">
    <property type="protein sequence ID" value="EEH53003.1"/>
    <property type="molecule type" value="Genomic_DNA"/>
</dbReference>
<evidence type="ECO:0000256" key="1">
    <source>
        <dbReference type="SAM" id="MobiDB-lite"/>
    </source>
</evidence>
<organism evidence="4">
    <name type="scientific">Micromonas pusilla (strain CCMP1545)</name>
    <name type="common">Picoplanktonic green alga</name>
    <dbReference type="NCBI Taxonomy" id="564608"/>
    <lineage>
        <taxon>Eukaryota</taxon>
        <taxon>Viridiplantae</taxon>
        <taxon>Chlorophyta</taxon>
        <taxon>Mamiellophyceae</taxon>
        <taxon>Mamiellales</taxon>
        <taxon>Mamiellaceae</taxon>
        <taxon>Micromonas</taxon>
    </lineage>
</organism>
<dbReference type="RefSeq" id="XP_003063064.1">
    <property type="nucleotide sequence ID" value="XM_003063018.1"/>
</dbReference>
<accession>C1N4V8</accession>